<dbReference type="KEGG" id="msea:METESE_01410"/>
<comment type="similarity">
    <text evidence="2 3">Belongs to the peptidase M16 family.</text>
</comment>
<dbReference type="Proteomes" id="UP001228113">
    <property type="component" value="Chromosome"/>
</dbReference>
<name>A0AA48HBC9_9BACT</name>
<dbReference type="PANTHER" id="PTHR11851">
    <property type="entry name" value="METALLOPROTEASE"/>
    <property type="match status" value="1"/>
</dbReference>
<evidence type="ECO:0000256" key="1">
    <source>
        <dbReference type="ARBA" id="ARBA00001947"/>
    </source>
</evidence>
<comment type="cofactor">
    <cofactor evidence="1">
        <name>Zn(2+)</name>
        <dbReference type="ChEBI" id="CHEBI:29105"/>
    </cofactor>
</comment>
<dbReference type="GO" id="GO:0046872">
    <property type="term" value="F:metal ion binding"/>
    <property type="evidence" value="ECO:0007669"/>
    <property type="project" value="InterPro"/>
</dbReference>
<keyword evidence="7" id="KW-1185">Reference proteome</keyword>
<evidence type="ECO:0000313" key="6">
    <source>
        <dbReference type="EMBL" id="BDU75183.1"/>
    </source>
</evidence>
<dbReference type="GO" id="GO:0004222">
    <property type="term" value="F:metalloendopeptidase activity"/>
    <property type="evidence" value="ECO:0007669"/>
    <property type="project" value="InterPro"/>
</dbReference>
<dbReference type="Gene3D" id="3.30.830.10">
    <property type="entry name" value="Metalloenzyme, LuxS/M16 peptidase-like"/>
    <property type="match status" value="2"/>
</dbReference>
<dbReference type="Pfam" id="PF00675">
    <property type="entry name" value="Peptidase_M16"/>
    <property type="match status" value="1"/>
</dbReference>
<dbReference type="InterPro" id="IPR011249">
    <property type="entry name" value="Metalloenz_LuxS/M16"/>
</dbReference>
<organism evidence="6 7">
    <name type="scientific">Mesoterricola sediminis</name>
    <dbReference type="NCBI Taxonomy" id="2927980"/>
    <lineage>
        <taxon>Bacteria</taxon>
        <taxon>Pseudomonadati</taxon>
        <taxon>Acidobacteriota</taxon>
        <taxon>Holophagae</taxon>
        <taxon>Holophagales</taxon>
        <taxon>Holophagaceae</taxon>
        <taxon>Mesoterricola</taxon>
    </lineage>
</organism>
<dbReference type="EMBL" id="AP027081">
    <property type="protein sequence ID" value="BDU75183.1"/>
    <property type="molecule type" value="Genomic_DNA"/>
</dbReference>
<dbReference type="InterPro" id="IPR007863">
    <property type="entry name" value="Peptidase_M16_C"/>
</dbReference>
<dbReference type="SUPFAM" id="SSF63411">
    <property type="entry name" value="LuxS/MPP-like metallohydrolase"/>
    <property type="match status" value="2"/>
</dbReference>
<dbReference type="PANTHER" id="PTHR11851:SF49">
    <property type="entry name" value="MITOCHONDRIAL-PROCESSING PEPTIDASE SUBUNIT ALPHA"/>
    <property type="match status" value="1"/>
</dbReference>
<dbReference type="AlphaFoldDB" id="A0AA48HBC9"/>
<accession>A0AA48HBC9</accession>
<dbReference type="GO" id="GO:0006508">
    <property type="term" value="P:proteolysis"/>
    <property type="evidence" value="ECO:0007669"/>
    <property type="project" value="InterPro"/>
</dbReference>
<evidence type="ECO:0000259" key="5">
    <source>
        <dbReference type="Pfam" id="PF05193"/>
    </source>
</evidence>
<protein>
    <submittedName>
        <fullName evidence="6">Peptidase M16</fullName>
    </submittedName>
</protein>
<proteinExistence type="inferred from homology"/>
<evidence type="ECO:0000259" key="4">
    <source>
        <dbReference type="Pfam" id="PF00675"/>
    </source>
</evidence>
<gene>
    <name evidence="6" type="ORF">METESE_01410</name>
</gene>
<feature type="domain" description="Peptidase M16 C-terminal" evidence="5">
    <location>
        <begin position="172"/>
        <end position="342"/>
    </location>
</feature>
<evidence type="ECO:0000256" key="2">
    <source>
        <dbReference type="ARBA" id="ARBA00007261"/>
    </source>
</evidence>
<sequence length="421" mass="46333">MPFRTTTPHGTELLIDPIPHVRSCSVGFWVRRGSCWELPGEEGLAHFIEHTVFKGTRRYPEPQIMAEATDRLGGSLDAFTGKEAACFYGKVLREKLPDLVDLLGELVTTPRFEEDELARERSVILEEIAQSEDQPDDWVSELFYANFWPGSPLAHSILGRRDQVERYGSREARAFFEKTYRAPNLLIAAAGDIEPQAFLDLVAPVLDALPGAAAPAAPLAPNRATPFLLNTPRKDLQQVSLVLGFPAQPHIHPDRAAVNVLSHILGGGMSSRLFMELREKNALCYQVGTYLSHYQDTGALQVAASCAPGRARELVTRTLAECARVRATGVSEEELERAKLQLRTNLVFSQESATSRMFSLAYQALHTGRLLSLDEQIEEIDAVTEGQLLRVAREVLDPARLGVSALGTGRSSAIRPGDLVA</sequence>
<dbReference type="InterPro" id="IPR050361">
    <property type="entry name" value="MPP/UQCRC_Complex"/>
</dbReference>
<feature type="domain" description="Peptidase M16 N-terminal" evidence="4">
    <location>
        <begin position="20"/>
        <end position="159"/>
    </location>
</feature>
<evidence type="ECO:0000256" key="3">
    <source>
        <dbReference type="RuleBase" id="RU004447"/>
    </source>
</evidence>
<dbReference type="PROSITE" id="PS00143">
    <property type="entry name" value="INSULINASE"/>
    <property type="match status" value="1"/>
</dbReference>
<dbReference type="RefSeq" id="WP_316410894.1">
    <property type="nucleotide sequence ID" value="NZ_AP027081.1"/>
</dbReference>
<reference evidence="6" key="1">
    <citation type="journal article" date="2023" name="Int. J. Syst. Evol. Microbiol.">
        <title>Mesoterricola silvestris gen. nov., sp. nov., Mesoterricola sediminis sp. nov., Geothrix oryzae sp. nov., Geothrix edaphica sp. nov., Geothrix rubra sp. nov., and Geothrix limicola sp. nov., six novel members of Acidobacteriota isolated from soils.</title>
        <authorList>
            <person name="Itoh H."/>
            <person name="Sugisawa Y."/>
            <person name="Mise K."/>
            <person name="Xu Z."/>
            <person name="Kuniyasu M."/>
            <person name="Ushijima N."/>
            <person name="Kawano K."/>
            <person name="Kobayashi E."/>
            <person name="Shiratori Y."/>
            <person name="Masuda Y."/>
            <person name="Senoo K."/>
        </authorList>
    </citation>
    <scope>NUCLEOTIDE SEQUENCE</scope>
    <source>
        <strain evidence="6">W786</strain>
    </source>
</reference>
<dbReference type="InterPro" id="IPR011765">
    <property type="entry name" value="Pept_M16_N"/>
</dbReference>
<evidence type="ECO:0000313" key="7">
    <source>
        <dbReference type="Proteomes" id="UP001228113"/>
    </source>
</evidence>
<dbReference type="Pfam" id="PF05193">
    <property type="entry name" value="Peptidase_M16_C"/>
    <property type="match status" value="1"/>
</dbReference>
<dbReference type="InterPro" id="IPR001431">
    <property type="entry name" value="Pept_M16_Zn_BS"/>
</dbReference>